<dbReference type="Gene3D" id="3.40.30.110">
    <property type="match status" value="2"/>
</dbReference>
<dbReference type="Proteomes" id="UP000294593">
    <property type="component" value="Unassembled WGS sequence"/>
</dbReference>
<comment type="caution">
    <text evidence="2">The sequence shown here is derived from an EMBL/GenBank/DDBJ whole genome shotgun (WGS) entry which is preliminary data.</text>
</comment>
<dbReference type="Pfam" id="PF13410">
    <property type="entry name" value="GST_C_2"/>
    <property type="match status" value="1"/>
</dbReference>
<protein>
    <submittedName>
        <fullName evidence="2">Glutathione S-transferase</fullName>
    </submittedName>
</protein>
<evidence type="ECO:0000259" key="1">
    <source>
        <dbReference type="PROSITE" id="PS50404"/>
    </source>
</evidence>
<gene>
    <name evidence="2" type="ORF">EV672_103291</name>
</gene>
<dbReference type="SUPFAM" id="SSF47616">
    <property type="entry name" value="GST C-terminal domain-like"/>
    <property type="match status" value="1"/>
</dbReference>
<dbReference type="PROSITE" id="PS50404">
    <property type="entry name" value="GST_NTER"/>
    <property type="match status" value="1"/>
</dbReference>
<dbReference type="InterPro" id="IPR036282">
    <property type="entry name" value="Glutathione-S-Trfase_C_sf"/>
</dbReference>
<accession>A0A4R6RER6</accession>
<sequence length="308" mass="33351">MNELILHHYNESPYAEKVRVLLGHKGLAWRSVKVPRVAPKPDLVTLTGGYRKVPVLQIGADVYCDTHLIAEVLEARHPEPSIRTEPGRFTDIVEHWVDTNLFARAVGYTFGALADFLPDALLADRAALRGAPLEREALKAALPLATQELHTQLTWLETALSAAHTDGTPFVNGARPGGGDFTLYSTLWFLANGRFDFSGLPSVAAWMARMAAFGHGKPEDCSAEASLLEAAAALPAPLPTDSVSPDPSGVALGQQVQITPEQLGHGTSVQGELVAINARRLTLRLHTDRCGEVHVHFPRLGYRLRTAG</sequence>
<dbReference type="EMBL" id="SNXW01000003">
    <property type="protein sequence ID" value="TDP84720.1"/>
    <property type="molecule type" value="Genomic_DNA"/>
</dbReference>
<dbReference type="InterPro" id="IPR004045">
    <property type="entry name" value="Glutathione_S-Trfase_N"/>
</dbReference>
<name>A0A4R6RER6_9BURK</name>
<organism evidence="2 3">
    <name type="scientific">Aquabacterium commune</name>
    <dbReference type="NCBI Taxonomy" id="70586"/>
    <lineage>
        <taxon>Bacteria</taxon>
        <taxon>Pseudomonadati</taxon>
        <taxon>Pseudomonadota</taxon>
        <taxon>Betaproteobacteria</taxon>
        <taxon>Burkholderiales</taxon>
        <taxon>Aquabacterium</taxon>
    </lineage>
</organism>
<keyword evidence="2" id="KW-0808">Transferase</keyword>
<dbReference type="InterPro" id="IPR036249">
    <property type="entry name" value="Thioredoxin-like_sf"/>
</dbReference>
<evidence type="ECO:0000313" key="2">
    <source>
        <dbReference type="EMBL" id="TDP84720.1"/>
    </source>
</evidence>
<dbReference type="SUPFAM" id="SSF52833">
    <property type="entry name" value="Thioredoxin-like"/>
    <property type="match status" value="1"/>
</dbReference>
<dbReference type="CDD" id="cd00570">
    <property type="entry name" value="GST_N_family"/>
    <property type="match status" value="1"/>
</dbReference>
<dbReference type="OrthoDB" id="5791869at2"/>
<keyword evidence="3" id="KW-1185">Reference proteome</keyword>
<feature type="domain" description="GST N-terminal" evidence="1">
    <location>
        <begin position="2"/>
        <end position="81"/>
    </location>
</feature>
<reference evidence="2 3" key="1">
    <citation type="submission" date="2019-03" db="EMBL/GenBank/DDBJ databases">
        <title>Genomic Encyclopedia of Type Strains, Phase IV (KMG-IV): sequencing the most valuable type-strain genomes for metagenomic binning, comparative biology and taxonomic classification.</title>
        <authorList>
            <person name="Goeker M."/>
        </authorList>
    </citation>
    <scope>NUCLEOTIDE SEQUENCE [LARGE SCALE GENOMIC DNA]</scope>
    <source>
        <strain evidence="2 3">DSM 11901</strain>
    </source>
</reference>
<dbReference type="RefSeq" id="WP_133607931.1">
    <property type="nucleotide sequence ID" value="NZ_SNXW01000003.1"/>
</dbReference>
<dbReference type="Pfam" id="PF13417">
    <property type="entry name" value="GST_N_3"/>
    <property type="match status" value="1"/>
</dbReference>
<evidence type="ECO:0000313" key="3">
    <source>
        <dbReference type="Proteomes" id="UP000294593"/>
    </source>
</evidence>
<proteinExistence type="predicted"/>
<dbReference type="GO" id="GO:0016740">
    <property type="term" value="F:transferase activity"/>
    <property type="evidence" value="ECO:0007669"/>
    <property type="project" value="UniProtKB-KW"/>
</dbReference>
<dbReference type="AlphaFoldDB" id="A0A4R6RER6"/>